<reference evidence="5" key="1">
    <citation type="submission" date="2012-11" db="EMBL/GenBank/DDBJ databases">
        <authorList>
            <person name="Lucero-Rivera Y.E."/>
            <person name="Tovar-Ramirez D."/>
        </authorList>
    </citation>
    <scope>NUCLEOTIDE SEQUENCE [LARGE SCALE GENOMIC DNA]</scope>
    <source>
        <strain evidence="5">Araruama</strain>
    </source>
</reference>
<dbReference type="Proteomes" id="UP000189670">
    <property type="component" value="Unassembled WGS sequence"/>
</dbReference>
<keyword evidence="2" id="KW-0051">Antiviral defense</keyword>
<gene>
    <name evidence="4" type="ORF">OMM_03301</name>
</gene>
<evidence type="ECO:0000259" key="3">
    <source>
        <dbReference type="Pfam" id="PF22335"/>
    </source>
</evidence>
<feature type="domain" description="Cas10/Cmr2 second palm" evidence="3">
    <location>
        <begin position="220"/>
        <end position="373"/>
    </location>
</feature>
<dbReference type="GO" id="GO:0000166">
    <property type="term" value="F:nucleotide binding"/>
    <property type="evidence" value="ECO:0007669"/>
    <property type="project" value="UniProtKB-KW"/>
</dbReference>
<dbReference type="InterPro" id="IPR043128">
    <property type="entry name" value="Rev_trsase/Diguanyl_cyclase"/>
</dbReference>
<accession>A0A1V1P6A9</accession>
<dbReference type="EMBL" id="ATBP01000439">
    <property type="protein sequence ID" value="ETR70350.1"/>
    <property type="molecule type" value="Genomic_DNA"/>
</dbReference>
<protein>
    <recommendedName>
        <fullName evidence="3">Cas10/Cmr2 second palm domain-containing protein</fullName>
    </recommendedName>
</protein>
<sequence length="510" mass="58543">MDRIFLHDLTINENPAENDHLDLKTVINEIFQQQLTHLHHWKTHPEKMLIHEKPVEIAYVGGGNALIFFQDANKAEQFIQTWTARLLIYAPGIQTAVALTKNFDLDQKMFLSERERLLKCLKKNQQLCIPQTIIPQHGITAECTRSGYSMDVWNNKTKEPGYVSSMTHAKILAAKESNEKIKADYQAILNQCSNDGQPVSFAFSDQLEDLGCMRQEDNIIAIVHIDGNSMGNRFNQTRSLTSFRKLSIDVDRATKNAFAKLLKHIVKRYDDIMKELGFDLNGKDEQKKVPVNKNAARYLPIRPIILGGDDLTFVCAGKLGIYFSEKFLTYFARETVSDQKPLTASAGVVIANTSYPFYRGYHLAEELCANAKKIRATEGSNEGTYIDFHVSSGGFAGSLEQIRHDNYRVAQGNLLLRPYQLGADKLHPRSYEHLLKNVKELDRLPNSKIHQLREVLTQTEEISMQFVKQLHYHKKNYPNFVFRKKRKHNYSMTSPMIKRQRHLLLPHILT</sequence>
<dbReference type="InterPro" id="IPR054767">
    <property type="entry name" value="Cas10-Cmr2_palm2"/>
</dbReference>
<dbReference type="Pfam" id="PF22335">
    <property type="entry name" value="Cas10-Cmr2_palm2"/>
    <property type="match status" value="1"/>
</dbReference>
<comment type="caution">
    <text evidence="4">The sequence shown here is derived from an EMBL/GenBank/DDBJ whole genome shotgun (WGS) entry which is preliminary data.</text>
</comment>
<evidence type="ECO:0000313" key="4">
    <source>
        <dbReference type="EMBL" id="ETR70350.1"/>
    </source>
</evidence>
<organism evidence="4 5">
    <name type="scientific">Candidatus Magnetoglobus multicellularis str. Araruama</name>
    <dbReference type="NCBI Taxonomy" id="890399"/>
    <lineage>
        <taxon>Bacteria</taxon>
        <taxon>Pseudomonadati</taxon>
        <taxon>Thermodesulfobacteriota</taxon>
        <taxon>Desulfobacteria</taxon>
        <taxon>Desulfobacterales</taxon>
        <taxon>Desulfobacteraceae</taxon>
        <taxon>Candidatus Magnetoglobus</taxon>
    </lineage>
</organism>
<evidence type="ECO:0000256" key="1">
    <source>
        <dbReference type="ARBA" id="ARBA00022741"/>
    </source>
</evidence>
<dbReference type="AlphaFoldDB" id="A0A1V1P6A9"/>
<keyword evidence="1" id="KW-0547">Nucleotide-binding</keyword>
<evidence type="ECO:0000256" key="2">
    <source>
        <dbReference type="ARBA" id="ARBA00023118"/>
    </source>
</evidence>
<name>A0A1V1P6A9_9BACT</name>
<evidence type="ECO:0000313" key="5">
    <source>
        <dbReference type="Proteomes" id="UP000189670"/>
    </source>
</evidence>
<proteinExistence type="predicted"/>
<dbReference type="Gene3D" id="3.30.70.270">
    <property type="match status" value="1"/>
</dbReference>
<dbReference type="GO" id="GO:0051607">
    <property type="term" value="P:defense response to virus"/>
    <property type="evidence" value="ECO:0007669"/>
    <property type="project" value="UniProtKB-KW"/>
</dbReference>